<evidence type="ECO:0000259" key="2">
    <source>
        <dbReference type="PROSITE" id="PS50181"/>
    </source>
</evidence>
<dbReference type="PROSITE" id="PS50181">
    <property type="entry name" value="FBOX"/>
    <property type="match status" value="1"/>
</dbReference>
<dbReference type="PANTHER" id="PTHR31672:SF13">
    <property type="entry name" value="F-BOX PROTEIN CPR30-LIKE"/>
    <property type="match status" value="1"/>
</dbReference>
<proteinExistence type="predicted"/>
<dbReference type="InterPro" id="IPR036047">
    <property type="entry name" value="F-box-like_dom_sf"/>
</dbReference>
<feature type="region of interest" description="Disordered" evidence="1">
    <location>
        <begin position="292"/>
        <end position="313"/>
    </location>
</feature>
<dbReference type="CDD" id="cd22157">
    <property type="entry name" value="F-box_AtFBW1-like"/>
    <property type="match status" value="1"/>
</dbReference>
<evidence type="ECO:0000256" key="1">
    <source>
        <dbReference type="SAM" id="MobiDB-lite"/>
    </source>
</evidence>
<evidence type="ECO:0000313" key="3">
    <source>
        <dbReference type="EMBL" id="EYU19457.1"/>
    </source>
</evidence>
<evidence type="ECO:0000313" key="4">
    <source>
        <dbReference type="Proteomes" id="UP000030748"/>
    </source>
</evidence>
<name>A0A022PSZ7_ERYGU</name>
<dbReference type="AlphaFoldDB" id="A0A022PSZ7"/>
<dbReference type="SMART" id="SM00256">
    <property type="entry name" value="FBOX"/>
    <property type="match status" value="1"/>
</dbReference>
<dbReference type="Proteomes" id="UP000030748">
    <property type="component" value="Unassembled WGS sequence"/>
</dbReference>
<dbReference type="InterPro" id="IPR050796">
    <property type="entry name" value="SCF_F-box_component"/>
</dbReference>
<accession>A0A022PSZ7</accession>
<dbReference type="Pfam" id="PF00646">
    <property type="entry name" value="F-box"/>
    <property type="match status" value="1"/>
</dbReference>
<dbReference type="PANTHER" id="PTHR31672">
    <property type="entry name" value="BNACNNG10540D PROTEIN"/>
    <property type="match status" value="1"/>
</dbReference>
<organism evidence="3 4">
    <name type="scientific">Erythranthe guttata</name>
    <name type="common">Yellow monkey flower</name>
    <name type="synonym">Mimulus guttatus</name>
    <dbReference type="NCBI Taxonomy" id="4155"/>
    <lineage>
        <taxon>Eukaryota</taxon>
        <taxon>Viridiplantae</taxon>
        <taxon>Streptophyta</taxon>
        <taxon>Embryophyta</taxon>
        <taxon>Tracheophyta</taxon>
        <taxon>Spermatophyta</taxon>
        <taxon>Magnoliopsida</taxon>
        <taxon>eudicotyledons</taxon>
        <taxon>Gunneridae</taxon>
        <taxon>Pentapetalae</taxon>
        <taxon>asterids</taxon>
        <taxon>lamiids</taxon>
        <taxon>Lamiales</taxon>
        <taxon>Phrymaceae</taxon>
        <taxon>Erythranthe</taxon>
    </lineage>
</organism>
<dbReference type="SUPFAM" id="SSF81383">
    <property type="entry name" value="F-box domain"/>
    <property type="match status" value="1"/>
</dbReference>
<dbReference type="EMBL" id="KI632290">
    <property type="protein sequence ID" value="EYU19457.1"/>
    <property type="molecule type" value="Genomic_DNA"/>
</dbReference>
<sequence>MSDIPSDLLKEILRRVTGEPLLRFRTVCKEWRRIIDDPSFVRIHAHTQISSNTLLIRNSTTNTLLYSLNLDTLNHNESKQTIEVTAVKPFSRSGATDVPNLPAPSCHVVRIDRMRTTDSTTTVHQTSIYSLKMNCWRMVKDCPYDFPGHRRPGVFLNGALHWVLENKIVVLVLGTEDYRELPMPTKPGESVGQLVEGWVMNDYGVEKSWTKLFSFTEDFLLDVDVLTPIAYIKSKGLVILQNFDDFLLFDIQSNSAKMVTVSGLPSNFYCQIMPQSLFRLGRSFAVDVKSKAAMKRERKRKRMGKPTIKPQAR</sequence>
<feature type="compositionally biased region" description="Basic residues" evidence="1">
    <location>
        <begin position="292"/>
        <end position="304"/>
    </location>
</feature>
<protein>
    <recommendedName>
        <fullName evidence="2">F-box domain-containing protein</fullName>
    </recommendedName>
</protein>
<dbReference type="Gene3D" id="1.20.1280.50">
    <property type="match status" value="1"/>
</dbReference>
<feature type="domain" description="F-box" evidence="2">
    <location>
        <begin position="1"/>
        <end position="43"/>
    </location>
</feature>
<keyword evidence="4" id="KW-1185">Reference proteome</keyword>
<gene>
    <name evidence="3" type="ORF">MIMGU_mgv1a010423mg</name>
</gene>
<dbReference type="InterPro" id="IPR001810">
    <property type="entry name" value="F-box_dom"/>
</dbReference>
<reference evidence="3 4" key="1">
    <citation type="journal article" date="2013" name="Proc. Natl. Acad. Sci. U.S.A.">
        <title>Fine-scale variation in meiotic recombination in Mimulus inferred from population shotgun sequencing.</title>
        <authorList>
            <person name="Hellsten U."/>
            <person name="Wright K.M."/>
            <person name="Jenkins J."/>
            <person name="Shu S."/>
            <person name="Yuan Y."/>
            <person name="Wessler S.R."/>
            <person name="Schmutz J."/>
            <person name="Willis J.H."/>
            <person name="Rokhsar D.S."/>
        </authorList>
    </citation>
    <scope>NUCLEOTIDE SEQUENCE [LARGE SCALE GENOMIC DNA]</scope>
    <source>
        <strain evidence="4">cv. DUN x IM62</strain>
    </source>
</reference>